<dbReference type="EMBL" id="LKCN02000001">
    <property type="protein sequence ID" value="RCI17393.1"/>
    <property type="molecule type" value="Genomic_DNA"/>
</dbReference>
<reference evidence="2 3" key="1">
    <citation type="journal article" date="2015" name="BMC Genomics">
        <title>Insights from the genome of Ophiocordyceps polyrhachis-furcata to pathogenicity and host specificity in insect fungi.</title>
        <authorList>
            <person name="Wichadakul D."/>
            <person name="Kobmoo N."/>
            <person name="Ingsriswang S."/>
            <person name="Tangphatsornruang S."/>
            <person name="Chantasingh D."/>
            <person name="Luangsa-ard J.J."/>
            <person name="Eurwilaichitr L."/>
        </authorList>
    </citation>
    <scope>NUCLEOTIDE SEQUENCE [LARGE SCALE GENOMIC DNA]</scope>
    <source>
        <strain evidence="2 3">BCC 54312</strain>
    </source>
</reference>
<organism evidence="2 3">
    <name type="scientific">Ophiocordyceps polyrhachis-furcata BCC 54312</name>
    <dbReference type="NCBI Taxonomy" id="1330021"/>
    <lineage>
        <taxon>Eukaryota</taxon>
        <taxon>Fungi</taxon>
        <taxon>Dikarya</taxon>
        <taxon>Ascomycota</taxon>
        <taxon>Pezizomycotina</taxon>
        <taxon>Sordariomycetes</taxon>
        <taxon>Hypocreomycetidae</taxon>
        <taxon>Hypocreales</taxon>
        <taxon>Ophiocordycipitaceae</taxon>
        <taxon>Ophiocordyceps</taxon>
    </lineage>
</organism>
<proteinExistence type="predicted"/>
<dbReference type="Proteomes" id="UP000253664">
    <property type="component" value="Unassembled WGS sequence"/>
</dbReference>
<dbReference type="AlphaFoldDB" id="A0A367LSH8"/>
<protein>
    <submittedName>
        <fullName evidence="2">Uncharacterized protein</fullName>
    </submittedName>
</protein>
<feature type="region of interest" description="Disordered" evidence="1">
    <location>
        <begin position="1"/>
        <end position="39"/>
    </location>
</feature>
<evidence type="ECO:0000313" key="3">
    <source>
        <dbReference type="Proteomes" id="UP000253664"/>
    </source>
</evidence>
<sequence length="304" mass="34025">MNGWANDDGLGEDGRATVGQEPNRPSVLGLSRTYDDDDDYDDDYDYDEACLPRKLAGVALELYDYCADRYPPHGGGEPMGLCFMRNSGRPAADRCEYCWREPGLLETGQRTSLLLAGQLLQSGFLYDSQREQTNLSRMGIVPLESSTNNSLLNIGVTEVMENQNLVRTTGGSWTCSLGDVAVESRADTAAALRLPPSADALKKADIECQYSTQAPRHHGKTKEDGSCGSEAHVWSPPHMLEAFSFPEHVHLDASHEDHTPSARVVALRWQRRKAWLSFHCDWSTRSFFALEFPYRERGGRMMRR</sequence>
<dbReference type="OrthoDB" id="10537209at2759"/>
<evidence type="ECO:0000256" key="1">
    <source>
        <dbReference type="SAM" id="MobiDB-lite"/>
    </source>
</evidence>
<comment type="caution">
    <text evidence="2">The sequence shown here is derived from an EMBL/GenBank/DDBJ whole genome shotgun (WGS) entry which is preliminary data.</text>
</comment>
<feature type="non-terminal residue" evidence="2">
    <location>
        <position position="304"/>
    </location>
</feature>
<accession>A0A367LSH8</accession>
<evidence type="ECO:0000313" key="2">
    <source>
        <dbReference type="EMBL" id="RCI17393.1"/>
    </source>
</evidence>
<gene>
    <name evidence="2" type="ORF">L249_3241</name>
</gene>
<keyword evidence="3" id="KW-1185">Reference proteome</keyword>
<name>A0A367LSH8_9HYPO</name>